<dbReference type="EMBL" id="JAYMYQ010000005">
    <property type="protein sequence ID" value="KAK7327623.1"/>
    <property type="molecule type" value="Genomic_DNA"/>
</dbReference>
<dbReference type="InterPro" id="IPR011989">
    <property type="entry name" value="ARM-like"/>
</dbReference>
<dbReference type="InterPro" id="IPR002554">
    <property type="entry name" value="PP2A_B56"/>
</dbReference>
<dbReference type="GO" id="GO:0019888">
    <property type="term" value="F:protein phosphatase regulator activity"/>
    <property type="evidence" value="ECO:0007669"/>
    <property type="project" value="InterPro"/>
</dbReference>
<dbReference type="Proteomes" id="UP001367508">
    <property type="component" value="Unassembled WGS sequence"/>
</dbReference>
<evidence type="ECO:0000256" key="2">
    <source>
        <dbReference type="ARBA" id="ARBA00009745"/>
    </source>
</evidence>
<dbReference type="GO" id="GO:0005737">
    <property type="term" value="C:cytoplasm"/>
    <property type="evidence" value="ECO:0007669"/>
    <property type="project" value="UniProtKB-SubCell"/>
</dbReference>
<comment type="subcellular location">
    <subcellularLocation>
        <location evidence="1">Cytoplasm</location>
    </subcellularLocation>
</comment>
<reference evidence="4 5" key="1">
    <citation type="submission" date="2024-01" db="EMBL/GenBank/DDBJ databases">
        <title>The genomes of 5 underutilized Papilionoideae crops provide insights into root nodulation and disease resistanc.</title>
        <authorList>
            <person name="Jiang F."/>
        </authorList>
    </citation>
    <scope>NUCLEOTIDE SEQUENCE [LARGE SCALE GENOMIC DNA]</scope>
    <source>
        <strain evidence="4">LVBAO_FW01</strain>
        <tissue evidence="4">Leaves</tissue>
    </source>
</reference>
<dbReference type="FunFam" id="1.25.10.10:FF:000041">
    <property type="entry name" value="Serine/threonine protein phosphatase 2A regulatory subunit"/>
    <property type="match status" value="1"/>
</dbReference>
<dbReference type="AlphaFoldDB" id="A0AAN9L6G6"/>
<name>A0AAN9L6G6_CANGL</name>
<accession>A0AAN9L6G6</accession>
<evidence type="ECO:0000313" key="4">
    <source>
        <dbReference type="EMBL" id="KAK7327623.1"/>
    </source>
</evidence>
<dbReference type="GO" id="GO:0007165">
    <property type="term" value="P:signal transduction"/>
    <property type="evidence" value="ECO:0007669"/>
    <property type="project" value="InterPro"/>
</dbReference>
<dbReference type="SUPFAM" id="SSF48371">
    <property type="entry name" value="ARM repeat"/>
    <property type="match status" value="1"/>
</dbReference>
<dbReference type="GO" id="GO:0000159">
    <property type="term" value="C:protein phosphatase type 2A complex"/>
    <property type="evidence" value="ECO:0007669"/>
    <property type="project" value="InterPro"/>
</dbReference>
<evidence type="ECO:0000313" key="5">
    <source>
        <dbReference type="Proteomes" id="UP001367508"/>
    </source>
</evidence>
<comment type="caution">
    <text evidence="4">The sequence shown here is derived from an EMBL/GenBank/DDBJ whole genome shotgun (WGS) entry which is preliminary data.</text>
</comment>
<dbReference type="InterPro" id="IPR016024">
    <property type="entry name" value="ARM-type_fold"/>
</dbReference>
<proteinExistence type="inferred from homology"/>
<evidence type="ECO:0000256" key="3">
    <source>
        <dbReference type="ARBA" id="ARBA00022490"/>
    </source>
</evidence>
<evidence type="ECO:0008006" key="6">
    <source>
        <dbReference type="Google" id="ProtNLM"/>
    </source>
</evidence>
<keyword evidence="3" id="KW-0963">Cytoplasm</keyword>
<dbReference type="Gene3D" id="1.25.10.10">
    <property type="entry name" value="Leucine-rich Repeat Variant"/>
    <property type="match status" value="1"/>
</dbReference>
<comment type="similarity">
    <text evidence="2">Belongs to the phosphatase 2A regulatory subunit B56 family.</text>
</comment>
<dbReference type="PANTHER" id="PTHR10257:SF31">
    <property type="entry name" value="SERINE_THREONINE PROTEIN PHOSPHATASE 2A 57 KDA REGULATORY SUBUNIT B' KAPPA ISOFORM"/>
    <property type="match status" value="1"/>
</dbReference>
<evidence type="ECO:0000256" key="1">
    <source>
        <dbReference type="ARBA" id="ARBA00004496"/>
    </source>
</evidence>
<organism evidence="4 5">
    <name type="scientific">Canavalia gladiata</name>
    <name type="common">Sword bean</name>
    <name type="synonym">Dolichos gladiatus</name>
    <dbReference type="NCBI Taxonomy" id="3824"/>
    <lineage>
        <taxon>Eukaryota</taxon>
        <taxon>Viridiplantae</taxon>
        <taxon>Streptophyta</taxon>
        <taxon>Embryophyta</taxon>
        <taxon>Tracheophyta</taxon>
        <taxon>Spermatophyta</taxon>
        <taxon>Magnoliopsida</taxon>
        <taxon>eudicotyledons</taxon>
        <taxon>Gunneridae</taxon>
        <taxon>Pentapetalae</taxon>
        <taxon>rosids</taxon>
        <taxon>fabids</taxon>
        <taxon>Fabales</taxon>
        <taxon>Fabaceae</taxon>
        <taxon>Papilionoideae</taxon>
        <taxon>50 kb inversion clade</taxon>
        <taxon>NPAAA clade</taxon>
        <taxon>indigoferoid/millettioid clade</taxon>
        <taxon>Phaseoleae</taxon>
        <taxon>Canavalia</taxon>
    </lineage>
</organism>
<dbReference type="Pfam" id="PF01603">
    <property type="entry name" value="B56"/>
    <property type="match status" value="1"/>
</dbReference>
<protein>
    <recommendedName>
        <fullName evidence="6">Serine/threonine protein phosphatase 2A regulatory subunit</fullName>
    </recommendedName>
</protein>
<sequence>MSHRLFSSVEESDPFLPISHEISHFPRQTHFLLPTAFSLSPPPNKKQLQKHPLPLSFSSTLLTQSLWRPFSTLTSSPSLLPNLDYVTFLGTVDSTFVHINSTMLKQILNKLPRKVPKSDMSDSAQSDSGSTTFGNVFQCTNVGVAISNKLNVVRRVSSAVFPASLSAGMEAVDPHTSFKDVLNTHKQNLFISKLNLCCRVYDTSDPDKNCIEKDVKRQTLLELVDFVSSGSAKFTEPAIAAMCKMCACNLFRVFPPKFHTSTTGGETEDEEPMFDPAWSHLQIVYDLLLQFINYNALDLKVAKMHIDQAFIVRLLDLSDSEDSRERDCLKTILHRIYGKFMVHRPFIRKSVSNIIYHFVFETEHHNGIAELLEIFGSVISGFALPLKEEHKMILCRALIPLHKPKSVGIYHQWLTYCVVQFIDKDPTLASTVIMGLLKYWPVTNSQKELMFISEIEEVLEVTSMAEFQKIMVPLFRRISCCLNSYHYQVAERAHSLWNNGHILDLITQNRQVVLPIVLSALVHNSQNHWNQAVLNQTQNIRKMLSQMDEDLVLACQHKLEEEDSRTSAAAERRRITWERLEAAANVQSVAVGGDVPVSIKSPACYVAC</sequence>
<dbReference type="PANTHER" id="PTHR10257">
    <property type="entry name" value="SERINE/THREONINE PROTEIN PHOSPHATASE 2A PP2A REGULATORY SUBUNIT B"/>
    <property type="match status" value="1"/>
</dbReference>
<keyword evidence="5" id="KW-1185">Reference proteome</keyword>
<gene>
    <name evidence="4" type="ORF">VNO77_21707</name>
</gene>